<evidence type="ECO:0000256" key="2">
    <source>
        <dbReference type="SAM" id="Phobius"/>
    </source>
</evidence>
<name>A0ABV6V5Q8_9ACTN</name>
<keyword evidence="4" id="KW-1185">Reference proteome</keyword>
<evidence type="ECO:0000313" key="3">
    <source>
        <dbReference type="EMBL" id="MFC1409040.1"/>
    </source>
</evidence>
<evidence type="ECO:0000313" key="4">
    <source>
        <dbReference type="Proteomes" id="UP001592582"/>
    </source>
</evidence>
<feature type="compositionally biased region" description="Low complexity" evidence="1">
    <location>
        <begin position="172"/>
        <end position="184"/>
    </location>
</feature>
<proteinExistence type="predicted"/>
<accession>A0ABV6V5Q8</accession>
<reference evidence="3 4" key="1">
    <citation type="submission" date="2024-09" db="EMBL/GenBank/DDBJ databases">
        <authorList>
            <person name="Lee S.D."/>
        </authorList>
    </citation>
    <scope>NUCLEOTIDE SEQUENCE [LARGE SCALE GENOMIC DNA]</scope>
    <source>
        <strain evidence="3 4">N1-1</strain>
    </source>
</reference>
<feature type="region of interest" description="Disordered" evidence="1">
    <location>
        <begin position="1"/>
        <end position="117"/>
    </location>
</feature>
<keyword evidence="2" id="KW-0812">Transmembrane</keyword>
<feature type="compositionally biased region" description="Gly residues" evidence="1">
    <location>
        <begin position="54"/>
        <end position="68"/>
    </location>
</feature>
<feature type="compositionally biased region" description="Pro residues" evidence="1">
    <location>
        <begin position="82"/>
        <end position="91"/>
    </location>
</feature>
<organism evidence="3 4">
    <name type="scientific">Streptacidiphilus alkalitolerans</name>
    <dbReference type="NCBI Taxonomy" id="3342712"/>
    <lineage>
        <taxon>Bacteria</taxon>
        <taxon>Bacillati</taxon>
        <taxon>Actinomycetota</taxon>
        <taxon>Actinomycetes</taxon>
        <taxon>Kitasatosporales</taxon>
        <taxon>Streptomycetaceae</taxon>
        <taxon>Streptacidiphilus</taxon>
    </lineage>
</organism>
<sequence length="276" mass="29077">MVQKSDSGTPPEGPRDPFAPPPKDAPDRPWQPRQHPVHPGERGWANEDPPQHNGQGGPDGQGGQGGEHGSPADGDGQHRPPRPVVPPPHPWSPGYQGGPPSNPGYGPQQPRFDPSDPVQRRARYALLSGMWGIFFLILDIPYVTLALASLALYWSISSLRGTAKTPVSALNSGGSASASPQAGPNGTGAPVPPAPSYAQGYAPAYPLKPQLPAALGGLIASVVGLSLVAVVFGVQLYYKNYYDCQSNALTKSVYDQCATSVHPEPPEWLRKLGGDN</sequence>
<gene>
    <name evidence="3" type="ORF">ACEZDG_07065</name>
</gene>
<evidence type="ECO:0000256" key="1">
    <source>
        <dbReference type="SAM" id="MobiDB-lite"/>
    </source>
</evidence>
<feature type="region of interest" description="Disordered" evidence="1">
    <location>
        <begin position="167"/>
        <end position="191"/>
    </location>
</feature>
<feature type="transmembrane region" description="Helical" evidence="2">
    <location>
        <begin position="130"/>
        <end position="156"/>
    </location>
</feature>
<keyword evidence="2" id="KW-1133">Transmembrane helix</keyword>
<comment type="caution">
    <text evidence="3">The sequence shown here is derived from an EMBL/GenBank/DDBJ whole genome shotgun (WGS) entry which is preliminary data.</text>
</comment>
<dbReference type="EMBL" id="JBHEZX010000003">
    <property type="protein sequence ID" value="MFC1409040.1"/>
    <property type="molecule type" value="Genomic_DNA"/>
</dbReference>
<feature type="transmembrane region" description="Helical" evidence="2">
    <location>
        <begin position="213"/>
        <end position="238"/>
    </location>
</feature>
<protein>
    <recommendedName>
        <fullName evidence="5">Integral membrane protein</fullName>
    </recommendedName>
</protein>
<dbReference type="RefSeq" id="WP_380504050.1">
    <property type="nucleotide sequence ID" value="NZ_JBHEZX010000003.1"/>
</dbReference>
<keyword evidence="2" id="KW-0472">Membrane</keyword>
<dbReference type="Proteomes" id="UP001592582">
    <property type="component" value="Unassembled WGS sequence"/>
</dbReference>
<evidence type="ECO:0008006" key="5">
    <source>
        <dbReference type="Google" id="ProtNLM"/>
    </source>
</evidence>